<keyword evidence="3 7" id="KW-0963">Cytoplasm</keyword>
<comment type="subcellular location">
    <subcellularLocation>
        <location evidence="7">Cytoplasm</location>
    </subcellularLocation>
</comment>
<evidence type="ECO:0000256" key="5">
    <source>
        <dbReference type="ARBA" id="ARBA00022917"/>
    </source>
</evidence>
<dbReference type="PATRIC" id="fig|1212765.3.peg.133"/>
<name>I7BIN8_MYCHA</name>
<dbReference type="EMBL" id="CP003731">
    <property type="protein sequence ID" value="AFO51688.1"/>
    <property type="molecule type" value="Genomic_DNA"/>
</dbReference>
<evidence type="ECO:0000256" key="2">
    <source>
        <dbReference type="ARBA" id="ARBA00016956"/>
    </source>
</evidence>
<dbReference type="GO" id="GO:0005737">
    <property type="term" value="C:cytoplasm"/>
    <property type="evidence" value="ECO:0007669"/>
    <property type="project" value="UniProtKB-SubCell"/>
</dbReference>
<dbReference type="InterPro" id="IPR009060">
    <property type="entry name" value="UBA-like_sf"/>
</dbReference>
<dbReference type="HAMAP" id="MF_00050">
    <property type="entry name" value="EF_Ts"/>
    <property type="match status" value="1"/>
</dbReference>
<protein>
    <recommendedName>
        <fullName evidence="2 7">Elongation factor Ts</fullName>
        <shortName evidence="7">EF-Ts</shortName>
    </recommendedName>
</protein>
<evidence type="ECO:0000256" key="4">
    <source>
        <dbReference type="ARBA" id="ARBA00022768"/>
    </source>
</evidence>
<evidence type="ECO:0000256" key="6">
    <source>
        <dbReference type="ARBA" id="ARBA00025453"/>
    </source>
</evidence>
<dbReference type="PANTHER" id="PTHR11741">
    <property type="entry name" value="ELONGATION FACTOR TS"/>
    <property type="match status" value="1"/>
</dbReference>
<comment type="function">
    <text evidence="6 7">Associates with the EF-Tu.GDP complex and induces the exchange of GDP to GTP. It remains bound to the aminoacyl-tRNA.EF-Tu.GTP complex up to the GTP hydrolysis stage on the ribosome.</text>
</comment>
<evidence type="ECO:0000313" key="10">
    <source>
        <dbReference type="Proteomes" id="UP000006502"/>
    </source>
</evidence>
<dbReference type="InterPro" id="IPR001816">
    <property type="entry name" value="Transl_elong_EFTs/EF1B"/>
</dbReference>
<dbReference type="Proteomes" id="UP000006502">
    <property type="component" value="Chromosome"/>
</dbReference>
<keyword evidence="4 7" id="KW-0251">Elongation factor</keyword>
<sequence length="288" mass="32785">MNVDKTLLVRLRKETLAPFSACSKALLEANNDYAEAKKLLFKSSILKAKSDSLAFDDQLPEGKIYTASFEDNSLGILCVWRAQTDFVTNSKDFESTQIEVGKILLDYFKDKEAKEQPEISELLKIKSPTEEITIEDKILSLASITKEKIQLSEVWVSPQRENYITIAYKHHNSKLGAVMTFEYQQKPTDMDELKKLVLHYSASECKFLREEEATQVWIEEEKSKLKEALLAKNPNVPNVDVILDKQIKKIVSEVSFSSQSFILDQSLKISSILTKHSLSPVWAKKLST</sequence>
<dbReference type="GO" id="GO:0003746">
    <property type="term" value="F:translation elongation factor activity"/>
    <property type="evidence" value="ECO:0007669"/>
    <property type="project" value="UniProtKB-UniRule"/>
</dbReference>
<gene>
    <name evidence="7 9" type="primary">tsf</name>
    <name evidence="9" type="ordered locus">MHLP_00540</name>
</gene>
<feature type="domain" description="Translation elongation factor EFTs/EF1B dimerisation" evidence="8">
    <location>
        <begin position="81"/>
        <end position="277"/>
    </location>
</feature>
<dbReference type="Gene3D" id="1.10.8.10">
    <property type="entry name" value="DNA helicase RuvA subunit, C-terminal domain"/>
    <property type="match status" value="1"/>
</dbReference>
<dbReference type="Pfam" id="PF00889">
    <property type="entry name" value="EF_TS"/>
    <property type="match status" value="1"/>
</dbReference>
<reference evidence="10" key="2">
    <citation type="submission" date="2012-07" db="EMBL/GenBank/DDBJ databases">
        <title>Complete genome sequence of 'Candidatus Mycoplasma haemolamae'.</title>
        <authorList>
            <person name="Guimaraes A.M.S."/>
            <person name="Toth B."/>
            <person name="Santos A.P."/>
            <person name="Nascimento N.C."/>
            <person name="Sojka J.E."/>
            <person name="Messick J.B."/>
        </authorList>
    </citation>
    <scope>NUCLEOTIDE SEQUENCE [LARGE SCALE GENOMIC DNA]</scope>
    <source>
        <strain evidence="10">Purdue</strain>
    </source>
</reference>
<evidence type="ECO:0000256" key="3">
    <source>
        <dbReference type="ARBA" id="ARBA00022490"/>
    </source>
</evidence>
<accession>I7BIN8</accession>
<dbReference type="AlphaFoldDB" id="I7BIN8"/>
<dbReference type="InterPro" id="IPR036402">
    <property type="entry name" value="EF-Ts_dimer_sf"/>
</dbReference>
<reference evidence="9 10" key="1">
    <citation type="journal article" date="2012" name="J. Bacteriol.">
        <title>Genome Sequence of "Candidatus Mycoplasma haemolamae" Strain Purdue, a Red Blood Cell Pathogen of Alpacas (Vicugna pacos) and Llamas (Lama glama).</title>
        <authorList>
            <person name="Guimaraes A.M."/>
            <person name="Toth B."/>
            <person name="Santos A.P."/>
            <person name="do Nascimento N.C."/>
            <person name="Kritchevsky J.E."/>
            <person name="Messick J.B."/>
        </authorList>
    </citation>
    <scope>NUCLEOTIDE SEQUENCE [LARGE SCALE GENOMIC DNA]</scope>
    <source>
        <strain evidence="9 10">Purdue</strain>
    </source>
</reference>
<feature type="region of interest" description="Involved in Mg(2+) ion dislocation from EF-Tu" evidence="7">
    <location>
        <begin position="84"/>
        <end position="87"/>
    </location>
</feature>
<comment type="similarity">
    <text evidence="1 7">Belongs to the EF-Ts family.</text>
</comment>
<dbReference type="PANTHER" id="PTHR11741:SF0">
    <property type="entry name" value="ELONGATION FACTOR TS, MITOCHONDRIAL"/>
    <property type="match status" value="1"/>
</dbReference>
<dbReference type="NCBIfam" id="TIGR00116">
    <property type="entry name" value="tsf"/>
    <property type="match status" value="1"/>
</dbReference>
<dbReference type="KEGG" id="mhl:MHLP_00540"/>
<dbReference type="STRING" id="1212765.MHLP_00540"/>
<dbReference type="SUPFAM" id="SSF46934">
    <property type="entry name" value="UBA-like"/>
    <property type="match status" value="1"/>
</dbReference>
<dbReference type="Gene3D" id="3.30.479.20">
    <property type="entry name" value="Elongation factor Ts, dimerisation domain"/>
    <property type="match status" value="2"/>
</dbReference>
<dbReference type="HOGENOM" id="CLU_082398_0_0_14"/>
<dbReference type="SUPFAM" id="SSF54713">
    <property type="entry name" value="Elongation factor Ts (EF-Ts), dimerisation domain"/>
    <property type="match status" value="1"/>
</dbReference>
<evidence type="ECO:0000256" key="7">
    <source>
        <dbReference type="HAMAP-Rule" id="MF_00050"/>
    </source>
</evidence>
<keyword evidence="10" id="KW-1185">Reference proteome</keyword>
<evidence type="ECO:0000256" key="1">
    <source>
        <dbReference type="ARBA" id="ARBA00005532"/>
    </source>
</evidence>
<evidence type="ECO:0000259" key="8">
    <source>
        <dbReference type="Pfam" id="PF00889"/>
    </source>
</evidence>
<keyword evidence="5 7" id="KW-0648">Protein biosynthesis</keyword>
<evidence type="ECO:0000313" key="9">
    <source>
        <dbReference type="EMBL" id="AFO51688.1"/>
    </source>
</evidence>
<dbReference type="InterPro" id="IPR014039">
    <property type="entry name" value="Transl_elong_EFTs/EF1B_dimer"/>
</dbReference>
<organism evidence="9 10">
    <name type="scientific">Mycoplasma haematolamae (strain Purdue)</name>
    <dbReference type="NCBI Taxonomy" id="1212765"/>
    <lineage>
        <taxon>Bacteria</taxon>
        <taxon>Bacillati</taxon>
        <taxon>Mycoplasmatota</taxon>
        <taxon>Mollicutes</taxon>
        <taxon>Mycoplasmataceae</taxon>
        <taxon>Mycoplasma</taxon>
    </lineage>
</organism>
<dbReference type="Gene3D" id="1.10.286.20">
    <property type="match status" value="1"/>
</dbReference>
<dbReference type="OrthoDB" id="396275at2"/>
<proteinExistence type="inferred from homology"/>